<dbReference type="STRING" id="33881.NS184_02470"/>
<dbReference type="PANTHER" id="PTHR43431">
    <property type="entry name" value="OXIDOREDUCTASE, SHORT CHAIN DEHYDROGENASE/REDUCTASE FAMILY (AFU_ORTHOLOGUE AFUA_5G14000)"/>
    <property type="match status" value="1"/>
</dbReference>
<organism evidence="1 2">
    <name type="scientific">Curtobacterium luteum</name>
    <dbReference type="NCBI Taxonomy" id="33881"/>
    <lineage>
        <taxon>Bacteria</taxon>
        <taxon>Bacillati</taxon>
        <taxon>Actinomycetota</taxon>
        <taxon>Actinomycetes</taxon>
        <taxon>Micrococcales</taxon>
        <taxon>Microbacteriaceae</taxon>
        <taxon>Curtobacterium</taxon>
    </lineage>
</organism>
<comment type="caution">
    <text evidence="1">The sequence shown here is derived from an EMBL/GenBank/DDBJ whole genome shotgun (WGS) entry which is preliminary data.</text>
</comment>
<dbReference type="SUPFAM" id="SSF51735">
    <property type="entry name" value="NAD(P)-binding Rossmann-fold domains"/>
    <property type="match status" value="1"/>
</dbReference>
<proteinExistence type="predicted"/>
<name>A0A175S0X5_9MICO</name>
<dbReference type="Proteomes" id="UP000078252">
    <property type="component" value="Unassembled WGS sequence"/>
</dbReference>
<dbReference type="EMBL" id="LDQC01000014">
    <property type="protein sequence ID" value="KTR09708.1"/>
    <property type="molecule type" value="Genomic_DNA"/>
</dbReference>
<reference evidence="1 2" key="1">
    <citation type="journal article" date="2016" name="Front. Microbiol.">
        <title>Genomic Resource of Rice Seed Associated Bacteria.</title>
        <authorList>
            <person name="Midha S."/>
            <person name="Bansal K."/>
            <person name="Sharma S."/>
            <person name="Kumar N."/>
            <person name="Patil P.P."/>
            <person name="Chaudhry V."/>
            <person name="Patil P.B."/>
        </authorList>
    </citation>
    <scope>NUCLEOTIDE SEQUENCE [LARGE SCALE GENOMIC DNA]</scope>
    <source>
        <strain evidence="1 2">NS184</strain>
    </source>
</reference>
<protein>
    <submittedName>
        <fullName evidence="1">Dehydrogenase</fullName>
    </submittedName>
</protein>
<dbReference type="OrthoDB" id="9799818at2"/>
<dbReference type="Pfam" id="PF00106">
    <property type="entry name" value="adh_short"/>
    <property type="match status" value="1"/>
</dbReference>
<sequence length="221" mass="23427">MTTIAIVGAGKGLGVETAARFAREGFSVALISRNQDRLDSLAAQLREQGHTAAGFAANVRDGDSLRAALERATEQLGPIEVLQYSPLPAKEYMRPVLETTAEDLVGPIEFSVYGSVNAVRQVLPGMRALGKGTILFVNGGSAVRPGARVTGTSVAFAGESAYAQLLHDAVAEENVHVAQLIIPFGIDDGQDDHSGAAVAERLWTMHTERGAFRTYAEPLPE</sequence>
<accession>A0A175S0X5</accession>
<evidence type="ECO:0000313" key="1">
    <source>
        <dbReference type="EMBL" id="KTR09708.1"/>
    </source>
</evidence>
<evidence type="ECO:0000313" key="2">
    <source>
        <dbReference type="Proteomes" id="UP000078252"/>
    </source>
</evidence>
<gene>
    <name evidence="1" type="ORF">NS184_02470</name>
</gene>
<dbReference type="Gene3D" id="3.40.50.720">
    <property type="entry name" value="NAD(P)-binding Rossmann-like Domain"/>
    <property type="match status" value="1"/>
</dbReference>
<dbReference type="AlphaFoldDB" id="A0A175S0X5"/>
<dbReference type="InterPro" id="IPR036291">
    <property type="entry name" value="NAD(P)-bd_dom_sf"/>
</dbReference>
<dbReference type="InterPro" id="IPR002347">
    <property type="entry name" value="SDR_fam"/>
</dbReference>
<dbReference type="PATRIC" id="fig|33881.3.peg.447"/>
<dbReference type="PANTHER" id="PTHR43431:SF7">
    <property type="entry name" value="OXIDOREDUCTASE, SHORT CHAIN DEHYDROGENASE_REDUCTASE FAMILY (AFU_ORTHOLOGUE AFUA_5G14000)"/>
    <property type="match status" value="1"/>
</dbReference>
<dbReference type="RefSeq" id="WP_058724560.1">
    <property type="nucleotide sequence ID" value="NZ_LDQC01000014.1"/>
</dbReference>